<accession>A0A1L3LLM2</accession>
<evidence type="ECO:0000256" key="1">
    <source>
        <dbReference type="SAM" id="MobiDB-lite"/>
    </source>
</evidence>
<evidence type="ECO:0000313" key="5">
    <source>
        <dbReference type="Proteomes" id="UP000295043"/>
    </source>
</evidence>
<proteinExistence type="predicted"/>
<evidence type="ECO:0000313" key="4">
    <source>
        <dbReference type="Proteomes" id="UP000182306"/>
    </source>
</evidence>
<protein>
    <submittedName>
        <fullName evidence="2">Uncharacterized protein</fullName>
    </submittedName>
</protein>
<name>A0A1L3LLM2_9HYPH</name>
<reference evidence="2 4" key="1">
    <citation type="submission" date="2015-10" db="EMBL/GenBank/DDBJ databases">
        <title>Genomic differences between typical nodule nitrogen-fixing rhizobial strains and those coming from bean seeds.</title>
        <authorList>
            <person name="Peralta H."/>
            <person name="Aguilar-Vera A."/>
            <person name="Diaz R."/>
            <person name="Mora Y."/>
            <person name="Martinez-Batallar G."/>
            <person name="Salazar E."/>
            <person name="Vargas-Lagunas C."/>
            <person name="Encarnacion S."/>
            <person name="Girard L."/>
            <person name="Mora J."/>
        </authorList>
    </citation>
    <scope>NUCLEOTIDE SEQUENCE [LARGE SCALE GENOMIC DNA]</scope>
    <source>
        <strain evidence="2 4">CFNEI 73</strain>
    </source>
</reference>
<keyword evidence="4" id="KW-1185">Reference proteome</keyword>
<dbReference type="KEGG" id="same:SAMCFNEI73_Ch1708"/>
<feature type="region of interest" description="Disordered" evidence="1">
    <location>
        <begin position="1"/>
        <end position="60"/>
    </location>
</feature>
<evidence type="ECO:0000313" key="3">
    <source>
        <dbReference type="EMBL" id="TCN30221.1"/>
    </source>
</evidence>
<dbReference type="EMBL" id="CP013107">
    <property type="protein sequence ID" value="APG91002.1"/>
    <property type="molecule type" value="Genomic_DNA"/>
</dbReference>
<dbReference type="RefSeq" id="WP_037384431.1">
    <property type="nucleotide sequence ID" value="NZ_CP013107.1"/>
</dbReference>
<evidence type="ECO:0000313" key="2">
    <source>
        <dbReference type="EMBL" id="APG91002.1"/>
    </source>
</evidence>
<dbReference type="Proteomes" id="UP000295043">
    <property type="component" value="Unassembled WGS sequence"/>
</dbReference>
<gene>
    <name evidence="3" type="ORF">EV184_10892</name>
    <name evidence="2" type="ORF">SAMCFNEI73_Ch1708</name>
</gene>
<dbReference type="AlphaFoldDB" id="A0A1L3LLM2"/>
<dbReference type="OrthoDB" id="8392605at2"/>
<feature type="compositionally biased region" description="Basic and acidic residues" evidence="1">
    <location>
        <begin position="10"/>
        <end position="30"/>
    </location>
</feature>
<dbReference type="Proteomes" id="UP000182306">
    <property type="component" value="Chromosome"/>
</dbReference>
<organism evidence="2 4">
    <name type="scientific">Sinorhizobium americanum</name>
    <dbReference type="NCBI Taxonomy" id="194963"/>
    <lineage>
        <taxon>Bacteria</taxon>
        <taxon>Pseudomonadati</taxon>
        <taxon>Pseudomonadota</taxon>
        <taxon>Alphaproteobacteria</taxon>
        <taxon>Hyphomicrobiales</taxon>
        <taxon>Rhizobiaceae</taxon>
        <taxon>Sinorhizobium/Ensifer group</taxon>
        <taxon>Sinorhizobium</taxon>
    </lineage>
</organism>
<reference evidence="3 5" key="2">
    <citation type="submission" date="2019-03" db="EMBL/GenBank/DDBJ databases">
        <title>Genomic Encyclopedia of Type Strains, Phase IV (KMG-V): Genome sequencing to study the core and pangenomes of soil and plant-associated prokaryotes.</title>
        <authorList>
            <person name="Whitman W."/>
        </authorList>
    </citation>
    <scope>NUCLEOTIDE SEQUENCE [LARGE SCALE GENOMIC DNA]</scope>
    <source>
        <strain evidence="3 5">23C40</strain>
    </source>
</reference>
<sequence length="60" mass="6426">MAIKNTNSEAEQKKPKDVQPPVERQKHVDENSIAPPLVQPPGAKDTSEKPKVNPVTGGAV</sequence>
<dbReference type="EMBL" id="SLVU01000008">
    <property type="protein sequence ID" value="TCN30221.1"/>
    <property type="molecule type" value="Genomic_DNA"/>
</dbReference>